<evidence type="ECO:0000256" key="6">
    <source>
        <dbReference type="ARBA" id="ARBA00023054"/>
    </source>
</evidence>
<evidence type="ECO:0000256" key="7">
    <source>
        <dbReference type="ARBA" id="ARBA00023306"/>
    </source>
</evidence>
<comment type="similarity">
    <text evidence="2">Belongs to the DivIVA family.</text>
</comment>
<feature type="compositionally biased region" description="Basic and acidic residues" evidence="10">
    <location>
        <begin position="20"/>
        <end position="30"/>
    </location>
</feature>
<dbReference type="NCBIfam" id="TIGR03544">
    <property type="entry name" value="DivI1A_domain"/>
    <property type="match status" value="1"/>
</dbReference>
<reference evidence="12" key="1">
    <citation type="journal article" date="2019" name="Int. J. Syst. Evol. Microbiol.">
        <title>The Global Catalogue of Microorganisms (GCM) 10K type strain sequencing project: providing services to taxonomists for standard genome sequencing and annotation.</title>
        <authorList>
            <consortium name="The Broad Institute Genomics Platform"/>
            <consortium name="The Broad Institute Genome Sequencing Center for Infectious Disease"/>
            <person name="Wu L."/>
            <person name="Ma J."/>
        </authorList>
    </citation>
    <scope>NUCLEOTIDE SEQUENCE [LARGE SCALE GENOMIC DNA]</scope>
    <source>
        <strain evidence="12">JCM 17933</strain>
    </source>
</reference>
<keyword evidence="5" id="KW-0132">Cell division</keyword>
<evidence type="ECO:0000256" key="5">
    <source>
        <dbReference type="ARBA" id="ARBA00022618"/>
    </source>
</evidence>
<evidence type="ECO:0000256" key="10">
    <source>
        <dbReference type="SAM" id="MobiDB-lite"/>
    </source>
</evidence>
<dbReference type="Pfam" id="PF05103">
    <property type="entry name" value="DivIVA"/>
    <property type="match status" value="1"/>
</dbReference>
<name>A0ABP8R905_9ACTN</name>
<feature type="coiled-coil region" evidence="9">
    <location>
        <begin position="122"/>
        <end position="171"/>
    </location>
</feature>
<proteinExistence type="inferred from homology"/>
<keyword evidence="7" id="KW-0131">Cell cycle</keyword>
<dbReference type="RefSeq" id="WP_345475608.1">
    <property type="nucleotide sequence ID" value="NZ_BAABHF010000068.1"/>
</dbReference>
<evidence type="ECO:0000256" key="4">
    <source>
        <dbReference type="ARBA" id="ARBA00022490"/>
    </source>
</evidence>
<sequence>MRSTGDSGLDPPQGEAYGAHAEHDHPHPHAETAPVLHLPTDGRLLTPADVRNKVFATVRVREGYDMAQVDGFLDQVEATLELILRENTELKRRPARSPADGSAPQIIALAQEVADRAVAMAKEQAGDIIADARDRAEATQREALTYGGRIREELQDQIHRLRALLTELEKRTAHAADLGPPTGPAPDTRPSGDVP</sequence>
<dbReference type="PANTHER" id="PTHR35794">
    <property type="entry name" value="CELL DIVISION PROTEIN DIVIVA"/>
    <property type="match status" value="1"/>
</dbReference>
<feature type="region of interest" description="Disordered" evidence="10">
    <location>
        <begin position="1"/>
        <end position="34"/>
    </location>
</feature>
<evidence type="ECO:0000313" key="12">
    <source>
        <dbReference type="Proteomes" id="UP001500503"/>
    </source>
</evidence>
<keyword evidence="4" id="KW-0963">Cytoplasm</keyword>
<keyword evidence="12" id="KW-1185">Reference proteome</keyword>
<dbReference type="PANTHER" id="PTHR35794:SF2">
    <property type="entry name" value="CELL DIVISION PROTEIN DIVIVA"/>
    <property type="match status" value="1"/>
</dbReference>
<accession>A0ABP8R905</accession>
<evidence type="ECO:0000256" key="2">
    <source>
        <dbReference type="ARBA" id="ARBA00009008"/>
    </source>
</evidence>
<organism evidence="11 12">
    <name type="scientific">Actinoallomurus oryzae</name>
    <dbReference type="NCBI Taxonomy" id="502180"/>
    <lineage>
        <taxon>Bacteria</taxon>
        <taxon>Bacillati</taxon>
        <taxon>Actinomycetota</taxon>
        <taxon>Actinomycetes</taxon>
        <taxon>Streptosporangiales</taxon>
        <taxon>Thermomonosporaceae</taxon>
        <taxon>Actinoallomurus</taxon>
    </lineage>
</organism>
<gene>
    <name evidence="11" type="ORF">GCM10023191_098930</name>
</gene>
<dbReference type="InterPro" id="IPR019933">
    <property type="entry name" value="DivIVA_domain"/>
</dbReference>
<keyword evidence="6 9" id="KW-0175">Coiled coil</keyword>
<comment type="caution">
    <text evidence="11">The sequence shown here is derived from an EMBL/GenBank/DDBJ whole genome shotgun (WGS) entry which is preliminary data.</text>
</comment>
<protein>
    <recommendedName>
        <fullName evidence="3">Cell wall synthesis protein Wag31</fullName>
    </recommendedName>
    <alternativeName>
        <fullName evidence="8">Antigen 84</fullName>
    </alternativeName>
</protein>
<evidence type="ECO:0000313" key="11">
    <source>
        <dbReference type="EMBL" id="GAA4521067.1"/>
    </source>
</evidence>
<comment type="subcellular location">
    <subcellularLocation>
        <location evidence="1">Cytoplasm</location>
    </subcellularLocation>
</comment>
<evidence type="ECO:0000256" key="1">
    <source>
        <dbReference type="ARBA" id="ARBA00004496"/>
    </source>
</evidence>
<evidence type="ECO:0000256" key="9">
    <source>
        <dbReference type="SAM" id="Coils"/>
    </source>
</evidence>
<feature type="region of interest" description="Disordered" evidence="10">
    <location>
        <begin position="172"/>
        <end position="195"/>
    </location>
</feature>
<evidence type="ECO:0000256" key="3">
    <source>
        <dbReference type="ARBA" id="ARBA00018787"/>
    </source>
</evidence>
<dbReference type="InterPro" id="IPR007793">
    <property type="entry name" value="DivIVA_fam"/>
</dbReference>
<dbReference type="EMBL" id="BAABHF010000068">
    <property type="protein sequence ID" value="GAA4521067.1"/>
    <property type="molecule type" value="Genomic_DNA"/>
</dbReference>
<dbReference type="Gene3D" id="6.10.250.660">
    <property type="match status" value="1"/>
</dbReference>
<dbReference type="Proteomes" id="UP001500503">
    <property type="component" value="Unassembled WGS sequence"/>
</dbReference>
<evidence type="ECO:0000256" key="8">
    <source>
        <dbReference type="ARBA" id="ARBA00031737"/>
    </source>
</evidence>